<feature type="non-terminal residue" evidence="6">
    <location>
        <position position="49"/>
    </location>
</feature>
<keyword evidence="3 5" id="KW-1133">Transmembrane helix</keyword>
<keyword evidence="4 5" id="KW-0472">Membrane</keyword>
<comment type="subcellular location">
    <subcellularLocation>
        <location evidence="1">Membrane</location>
    </subcellularLocation>
</comment>
<evidence type="ECO:0000256" key="1">
    <source>
        <dbReference type="ARBA" id="ARBA00004370"/>
    </source>
</evidence>
<gene>
    <name evidence="6" type="ORF">AMORRO_LOCUS15986</name>
</gene>
<dbReference type="AlphaFoldDB" id="A0A9N9J6M4"/>
<organism evidence="6 7">
    <name type="scientific">Acaulospora morrowiae</name>
    <dbReference type="NCBI Taxonomy" id="94023"/>
    <lineage>
        <taxon>Eukaryota</taxon>
        <taxon>Fungi</taxon>
        <taxon>Fungi incertae sedis</taxon>
        <taxon>Mucoromycota</taxon>
        <taxon>Glomeromycotina</taxon>
        <taxon>Glomeromycetes</taxon>
        <taxon>Diversisporales</taxon>
        <taxon>Acaulosporaceae</taxon>
        <taxon>Acaulospora</taxon>
    </lineage>
</organism>
<dbReference type="InterPro" id="IPR005351">
    <property type="entry name" value="ASTER"/>
</dbReference>
<protein>
    <submittedName>
        <fullName evidence="6">10197_t:CDS:1</fullName>
    </submittedName>
</protein>
<keyword evidence="7" id="KW-1185">Reference proteome</keyword>
<evidence type="ECO:0000256" key="2">
    <source>
        <dbReference type="ARBA" id="ARBA00022692"/>
    </source>
</evidence>
<reference evidence="6" key="1">
    <citation type="submission" date="2021-06" db="EMBL/GenBank/DDBJ databases">
        <authorList>
            <person name="Kallberg Y."/>
            <person name="Tangrot J."/>
            <person name="Rosling A."/>
        </authorList>
    </citation>
    <scope>NUCLEOTIDE SEQUENCE</scope>
    <source>
        <strain evidence="6">CL551</strain>
    </source>
</reference>
<keyword evidence="2 5" id="KW-0812">Transmembrane</keyword>
<evidence type="ECO:0000256" key="5">
    <source>
        <dbReference type="SAM" id="Phobius"/>
    </source>
</evidence>
<feature type="transmembrane region" description="Helical" evidence="5">
    <location>
        <begin position="31"/>
        <end position="48"/>
    </location>
</feature>
<dbReference type="Proteomes" id="UP000789342">
    <property type="component" value="Unassembled WGS sequence"/>
</dbReference>
<comment type="caution">
    <text evidence="6">The sequence shown here is derived from an EMBL/GenBank/DDBJ whole genome shotgun (WGS) entry which is preliminary data.</text>
</comment>
<sequence>MSKNSSTSDPKRPSNIVPYHLPRKDVDEVDLDFFGVVSLLFSTVGLIIK</sequence>
<dbReference type="GO" id="GO:0005789">
    <property type="term" value="C:endoplasmic reticulum membrane"/>
    <property type="evidence" value="ECO:0007669"/>
    <property type="project" value="InterPro"/>
</dbReference>
<dbReference type="GO" id="GO:0045048">
    <property type="term" value="P:protein insertion into ER membrane"/>
    <property type="evidence" value="ECO:0007669"/>
    <property type="project" value="InterPro"/>
</dbReference>
<dbReference type="OrthoDB" id="284718at2759"/>
<dbReference type="Pfam" id="PF03669">
    <property type="entry name" value="ASTER"/>
    <property type="match status" value="1"/>
</dbReference>
<accession>A0A9N9J6M4</accession>
<evidence type="ECO:0000256" key="3">
    <source>
        <dbReference type="ARBA" id="ARBA00022989"/>
    </source>
</evidence>
<evidence type="ECO:0000313" key="6">
    <source>
        <dbReference type="EMBL" id="CAG8761910.1"/>
    </source>
</evidence>
<dbReference type="GO" id="GO:0044183">
    <property type="term" value="F:protein folding chaperone"/>
    <property type="evidence" value="ECO:0007669"/>
    <property type="project" value="InterPro"/>
</dbReference>
<evidence type="ECO:0000256" key="4">
    <source>
        <dbReference type="ARBA" id="ARBA00023136"/>
    </source>
</evidence>
<name>A0A9N9J6M4_9GLOM</name>
<evidence type="ECO:0000313" key="7">
    <source>
        <dbReference type="Proteomes" id="UP000789342"/>
    </source>
</evidence>
<dbReference type="EMBL" id="CAJVPV010041316">
    <property type="protein sequence ID" value="CAG8761910.1"/>
    <property type="molecule type" value="Genomic_DNA"/>
</dbReference>
<proteinExistence type="predicted"/>